<keyword evidence="1" id="KW-0732">Signal</keyword>
<dbReference type="Proteomes" id="UP000634206">
    <property type="component" value="Unassembled WGS sequence"/>
</dbReference>
<proteinExistence type="predicted"/>
<evidence type="ECO:0000313" key="2">
    <source>
        <dbReference type="EMBL" id="MBK1856464.1"/>
    </source>
</evidence>
<protein>
    <recommendedName>
        <fullName evidence="4">LTD domain-containing protein</fullName>
    </recommendedName>
</protein>
<organism evidence="2 3">
    <name type="scientific">Oceaniferula flava</name>
    <dbReference type="NCBI Taxonomy" id="2800421"/>
    <lineage>
        <taxon>Bacteria</taxon>
        <taxon>Pseudomonadati</taxon>
        <taxon>Verrucomicrobiota</taxon>
        <taxon>Verrucomicrobiia</taxon>
        <taxon>Verrucomicrobiales</taxon>
        <taxon>Verrucomicrobiaceae</taxon>
        <taxon>Oceaniferula</taxon>
    </lineage>
</organism>
<evidence type="ECO:0000313" key="3">
    <source>
        <dbReference type="Proteomes" id="UP000634206"/>
    </source>
</evidence>
<dbReference type="RefSeq" id="WP_309491085.1">
    <property type="nucleotide sequence ID" value="NZ_JAENIG010000014.1"/>
</dbReference>
<dbReference type="AlphaFoldDB" id="A0AAE2SGJ0"/>
<keyword evidence="3" id="KW-1185">Reference proteome</keyword>
<feature type="signal peptide" evidence="1">
    <location>
        <begin position="1"/>
        <end position="19"/>
    </location>
</feature>
<evidence type="ECO:0000256" key="1">
    <source>
        <dbReference type="SAM" id="SignalP"/>
    </source>
</evidence>
<gene>
    <name evidence="2" type="ORF">JIN83_15950</name>
</gene>
<reference evidence="2" key="1">
    <citation type="submission" date="2021-01" db="EMBL/GenBank/DDBJ databases">
        <title>Modified the classification status of verrucomicrobia.</title>
        <authorList>
            <person name="Feng X."/>
        </authorList>
    </citation>
    <scope>NUCLEOTIDE SEQUENCE</scope>
    <source>
        <strain evidence="2">5K15</strain>
    </source>
</reference>
<evidence type="ECO:0008006" key="4">
    <source>
        <dbReference type="Google" id="ProtNLM"/>
    </source>
</evidence>
<dbReference type="EMBL" id="JAENIG010000014">
    <property type="protein sequence ID" value="MBK1856464.1"/>
    <property type="molecule type" value="Genomic_DNA"/>
</dbReference>
<comment type="caution">
    <text evidence="2">The sequence shown here is derived from an EMBL/GenBank/DDBJ whole genome shotgun (WGS) entry which is preliminary data.</text>
</comment>
<sequence>MKRFTSIFLILLFPSLLLAQDAGGRVLVDASVWNIPFMGRQKSLIYEIRNNTKEDFKISKHWLLNSNVYLKVIDQNGKIIPNDIGGYRETKDDYILVSPGAIVCLLGLPPYNEALSSDQAHRFTIWHTKLNTKFHWKVQNTQPKPNAQSRDKIEK</sequence>
<name>A0AAE2SGJ0_9BACT</name>
<feature type="chain" id="PRO_5042096906" description="LTD domain-containing protein" evidence="1">
    <location>
        <begin position="20"/>
        <end position="155"/>
    </location>
</feature>
<accession>A0AAE2SGJ0</accession>